<evidence type="ECO:0000313" key="2">
    <source>
        <dbReference type="EMBL" id="PTW59464.1"/>
    </source>
</evidence>
<proteinExistence type="predicted"/>
<name>A0A2T5V6T2_9HYPH</name>
<accession>A0A2T5V6T2</accession>
<reference evidence="2 3" key="1">
    <citation type="submission" date="2018-04" db="EMBL/GenBank/DDBJ databases">
        <title>Genomic Encyclopedia of Archaeal and Bacterial Type Strains, Phase II (KMG-II): from individual species to whole genera.</title>
        <authorList>
            <person name="Goeker M."/>
        </authorList>
    </citation>
    <scope>NUCLEOTIDE SEQUENCE [LARGE SCALE GENOMIC DNA]</scope>
    <source>
        <strain evidence="2 3">DSM 23382</strain>
    </source>
</reference>
<feature type="region of interest" description="Disordered" evidence="1">
    <location>
        <begin position="27"/>
        <end position="46"/>
    </location>
</feature>
<dbReference type="Proteomes" id="UP000244081">
    <property type="component" value="Unassembled WGS sequence"/>
</dbReference>
<organism evidence="2 3">
    <name type="scientific">Breoghania corrubedonensis</name>
    <dbReference type="NCBI Taxonomy" id="665038"/>
    <lineage>
        <taxon>Bacteria</taxon>
        <taxon>Pseudomonadati</taxon>
        <taxon>Pseudomonadota</taxon>
        <taxon>Alphaproteobacteria</taxon>
        <taxon>Hyphomicrobiales</taxon>
        <taxon>Stappiaceae</taxon>
        <taxon>Breoghania</taxon>
    </lineage>
</organism>
<evidence type="ECO:0000256" key="1">
    <source>
        <dbReference type="SAM" id="MobiDB-lite"/>
    </source>
</evidence>
<protein>
    <submittedName>
        <fullName evidence="2">Uncharacterized protein</fullName>
    </submittedName>
</protein>
<keyword evidence="3" id="KW-1185">Reference proteome</keyword>
<comment type="caution">
    <text evidence="2">The sequence shown here is derived from an EMBL/GenBank/DDBJ whole genome shotgun (WGS) entry which is preliminary data.</text>
</comment>
<evidence type="ECO:0000313" key="3">
    <source>
        <dbReference type="Proteomes" id="UP000244081"/>
    </source>
</evidence>
<dbReference type="AlphaFoldDB" id="A0A2T5V6T2"/>
<dbReference type="EMBL" id="QAYG01000007">
    <property type="protein sequence ID" value="PTW59464.1"/>
    <property type="molecule type" value="Genomic_DNA"/>
</dbReference>
<gene>
    <name evidence="2" type="ORF">C8N35_107178</name>
</gene>
<sequence length="196" mass="21557">MIYLKCRSGRGRCRGLHCGMSAGRLRPGRTGAREENRRDRRCHRGQKPLPCGSRSRFIFGSFHCHCPAQSGQSTVARSMGAERWITRTSPGDDGRGIGPRFPHFQKNTVDYGHGWRCLRPAATGRRSNAGLREPNAARATSSDLSTVIARRSPGYLLSLAARAQSAGSPGLRRVMMDAGSVPGFRIFGKKRVDYGR</sequence>